<name>A0A822N5Z4_9VIBR</name>
<protein>
    <submittedName>
        <fullName evidence="1">Uncharacterized protein</fullName>
    </submittedName>
</protein>
<dbReference type="EMBL" id="CCJV01000139">
    <property type="protein sequence ID" value="CDT64617.1"/>
    <property type="molecule type" value="Genomic_DNA"/>
</dbReference>
<reference evidence="2" key="1">
    <citation type="submission" date="2014-06" db="EMBL/GenBank/DDBJ databases">
        <authorList>
            <person name="Le Roux Frederique"/>
        </authorList>
    </citation>
    <scope>NUCLEOTIDE SEQUENCE [LARGE SCALE GENOMIC DNA]</scope>
    <source>
        <strain evidence="2">J5-5</strain>
    </source>
</reference>
<evidence type="ECO:0000313" key="1">
    <source>
        <dbReference type="EMBL" id="CDT64617.1"/>
    </source>
</evidence>
<organism evidence="1 2">
    <name type="scientific">Vibrio crassostreae</name>
    <dbReference type="NCBI Taxonomy" id="246167"/>
    <lineage>
        <taxon>Bacteria</taxon>
        <taxon>Pseudomonadati</taxon>
        <taxon>Pseudomonadota</taxon>
        <taxon>Gammaproteobacteria</taxon>
        <taxon>Vibrionales</taxon>
        <taxon>Vibrionaceae</taxon>
        <taxon>Vibrio</taxon>
    </lineage>
</organism>
<gene>
    <name evidence="1" type="ORF">VCR5J5_750118</name>
</gene>
<dbReference type="AlphaFoldDB" id="A0A822N5Z4"/>
<dbReference type="Proteomes" id="UP000049495">
    <property type="component" value="Unassembled WGS sequence"/>
</dbReference>
<accession>A0A822N5Z4</accession>
<dbReference type="RefSeq" id="WP_048664143.1">
    <property type="nucleotide sequence ID" value="NZ_AP025476.1"/>
</dbReference>
<proteinExistence type="predicted"/>
<sequence>MDTLLLKIRDMILATRQQWIGEITYNHNIKGENTWKLYGYNSHEEYKKDLRNSIRHESK</sequence>
<evidence type="ECO:0000313" key="2">
    <source>
        <dbReference type="Proteomes" id="UP000049495"/>
    </source>
</evidence>
<comment type="caution">
    <text evidence="1">The sequence shown here is derived from an EMBL/GenBank/DDBJ whole genome shotgun (WGS) entry which is preliminary data.</text>
</comment>
<dbReference type="GeneID" id="93899543"/>